<keyword evidence="1" id="KW-0732">Signal</keyword>
<evidence type="ECO:0000313" key="2">
    <source>
        <dbReference type="EMBL" id="MFD1370874.1"/>
    </source>
</evidence>
<reference evidence="3" key="1">
    <citation type="journal article" date="2019" name="Int. J. Syst. Evol. Microbiol.">
        <title>The Global Catalogue of Microorganisms (GCM) 10K type strain sequencing project: providing services to taxonomists for standard genome sequencing and annotation.</title>
        <authorList>
            <consortium name="The Broad Institute Genomics Platform"/>
            <consortium name="The Broad Institute Genome Sequencing Center for Infectious Disease"/>
            <person name="Wu L."/>
            <person name="Ma J."/>
        </authorList>
    </citation>
    <scope>NUCLEOTIDE SEQUENCE [LARGE SCALE GENOMIC DNA]</scope>
    <source>
        <strain evidence="3">CCM 7526</strain>
    </source>
</reference>
<sequence>MLKTRLATALVAGVTAIVAHPAPASAADVNPYSASALCGSGYGIVDYFKDDGRAYIYLLYNSGNGKNCVVSLKQKNLGTKTHVSAVLETRDDVKVDPGNYAYYAGPIYLSARNECVSFGGEVTVNGQLNVYKSPFRYCD</sequence>
<comment type="caution">
    <text evidence="2">The sequence shown here is derived from an EMBL/GenBank/DDBJ whole genome shotgun (WGS) entry which is preliminary data.</text>
</comment>
<keyword evidence="3" id="KW-1185">Reference proteome</keyword>
<evidence type="ECO:0000313" key="3">
    <source>
        <dbReference type="Proteomes" id="UP001597183"/>
    </source>
</evidence>
<proteinExistence type="predicted"/>
<dbReference type="RefSeq" id="WP_317789174.1">
    <property type="nucleotide sequence ID" value="NZ_AP028461.1"/>
</dbReference>
<dbReference type="Proteomes" id="UP001597183">
    <property type="component" value="Unassembled WGS sequence"/>
</dbReference>
<feature type="chain" id="PRO_5046440305" description="Spore-associated protein A" evidence="1">
    <location>
        <begin position="27"/>
        <end position="139"/>
    </location>
</feature>
<protein>
    <recommendedName>
        <fullName evidence="4">Spore-associated protein A</fullName>
    </recommendedName>
</protein>
<feature type="signal peptide" evidence="1">
    <location>
        <begin position="1"/>
        <end position="26"/>
    </location>
</feature>
<gene>
    <name evidence="2" type="ORF">ACFQ5G_36510</name>
</gene>
<accession>A0ABW4AK95</accession>
<evidence type="ECO:0000256" key="1">
    <source>
        <dbReference type="SAM" id="SignalP"/>
    </source>
</evidence>
<name>A0ABW4AK95_9ACTN</name>
<organism evidence="2 3">
    <name type="scientific">Actinoplanes sichuanensis</name>
    <dbReference type="NCBI Taxonomy" id="512349"/>
    <lineage>
        <taxon>Bacteria</taxon>
        <taxon>Bacillati</taxon>
        <taxon>Actinomycetota</taxon>
        <taxon>Actinomycetes</taxon>
        <taxon>Micromonosporales</taxon>
        <taxon>Micromonosporaceae</taxon>
        <taxon>Actinoplanes</taxon>
    </lineage>
</organism>
<evidence type="ECO:0008006" key="4">
    <source>
        <dbReference type="Google" id="ProtNLM"/>
    </source>
</evidence>
<dbReference type="EMBL" id="JBHTMK010000049">
    <property type="protein sequence ID" value="MFD1370874.1"/>
    <property type="molecule type" value="Genomic_DNA"/>
</dbReference>